<dbReference type="Gene3D" id="3.20.70.20">
    <property type="match status" value="1"/>
</dbReference>
<evidence type="ECO:0000259" key="3">
    <source>
        <dbReference type="Pfam" id="PF00317"/>
    </source>
</evidence>
<evidence type="ECO:0000313" key="5">
    <source>
        <dbReference type="EMBL" id="ASL24402.1"/>
    </source>
</evidence>
<feature type="domain" description="Ribonucleotide reductase large subunit C-terminal" evidence="4">
    <location>
        <begin position="224"/>
        <end position="388"/>
    </location>
</feature>
<reference evidence="6" key="1">
    <citation type="submission" date="2017-06" db="EMBL/GenBank/DDBJ databases">
        <title>Complete genome sequence of Alteromonas virus vB_AspP-H4/4.</title>
        <authorList>
            <person name="Kallies R."/>
        </authorList>
    </citation>
    <scope>NUCLEOTIDE SEQUENCE [LARGE SCALE GENOMIC DNA]</scope>
</reference>
<dbReference type="EC" id="1.17.4.1" evidence="2"/>
<keyword evidence="2" id="KW-0560">Oxidoreductase</keyword>
<dbReference type="EMBL" id="MF278336">
    <property type="protein sequence ID" value="ASL24402.1"/>
    <property type="molecule type" value="Genomic_DNA"/>
</dbReference>
<evidence type="ECO:0000313" key="6">
    <source>
        <dbReference type="Proteomes" id="UP000222639"/>
    </source>
</evidence>
<evidence type="ECO:0000256" key="1">
    <source>
        <dbReference type="ARBA" id="ARBA00010406"/>
    </source>
</evidence>
<protein>
    <recommendedName>
        <fullName evidence="2">Ribonucleoside-diphosphate reductase</fullName>
        <ecNumber evidence="2">1.17.4.1</ecNumber>
    </recommendedName>
</protein>
<comment type="catalytic activity">
    <reaction evidence="2">
        <text>a 2'-deoxyribonucleoside 5'-diphosphate + [thioredoxin]-disulfide + H2O = a ribonucleoside 5'-diphosphate + [thioredoxin]-dithiol</text>
        <dbReference type="Rhea" id="RHEA:23252"/>
        <dbReference type="Rhea" id="RHEA-COMP:10698"/>
        <dbReference type="Rhea" id="RHEA-COMP:10700"/>
        <dbReference type="ChEBI" id="CHEBI:15377"/>
        <dbReference type="ChEBI" id="CHEBI:29950"/>
        <dbReference type="ChEBI" id="CHEBI:50058"/>
        <dbReference type="ChEBI" id="CHEBI:57930"/>
        <dbReference type="ChEBI" id="CHEBI:73316"/>
        <dbReference type="EC" id="1.17.4.1"/>
    </reaction>
</comment>
<dbReference type="GO" id="GO:0005524">
    <property type="term" value="F:ATP binding"/>
    <property type="evidence" value="ECO:0007669"/>
    <property type="project" value="InterPro"/>
</dbReference>
<evidence type="ECO:0000256" key="2">
    <source>
        <dbReference type="RuleBase" id="RU003410"/>
    </source>
</evidence>
<sequence>MATEYERLSAERKHLQKQGEVPEWMTTGGYQMFKQKYMWQGLNVNDTFNRIAHTAAKHMDDVDSWHMWFYEILSKGWFGASTPVLANMGTDRGMPVSCSGQVVGDSISDFYDSAKELAVLTKDGFGTSSYLGDIRPRGSAISTGGQSSGVLDVITTYVDVMRKVKQGQARRGAWAGYLPIEHGDYYEVVNYLQRKPDDLNLGWVITDEFISRLQAGDKDATERLARAMKVKAETGKGYFFFVDKVNRASPEMYKELDLKVLASNLCTEIALHSDKDHSFTCVLGSMNLAKYNEWKDTDAIYIATVFLDCVVSEFLKQAKGKSGFDKVVRSTEKSRALGLGVLGFHTYLQQEMISLESFEAHMINHQIFNKLHDESLRASQWLAKEFGEPEWCKGHGVRNTHRTAIAPTTTNALICGGVSQGIEPIVSNAYNQQTAAGVLYRINPVFLKLAKDRGKFNDELVRDLTMDTNGSVQHLDWLTDKEKEVFKTAYEVDQRTLLRLASARQPKICQTQSLNFFFDADEDEAYIMEIMQEAFLDENVHAVYYMRTMAGIQASKGECKACE</sequence>
<dbReference type="Proteomes" id="UP000222639">
    <property type="component" value="Segment"/>
</dbReference>
<dbReference type="Pfam" id="PF00317">
    <property type="entry name" value="Ribonuc_red_lgN"/>
    <property type="match status" value="1"/>
</dbReference>
<comment type="function">
    <text evidence="2">Provides the precursors necessary for DNA synthesis. Catalyzes the biosynthesis of deoxyribonucleotides from the corresponding ribonucleotides.</text>
</comment>
<comment type="similarity">
    <text evidence="1 2">Belongs to the ribonucleoside diphosphate reductase large chain family.</text>
</comment>
<gene>
    <name evidence="5" type="ORF">vBAspPH44_19</name>
</gene>
<accession>A0A220YL57</accession>
<feature type="domain" description="Ribonucleotide reductase large subunit C-terminal" evidence="4">
    <location>
        <begin position="96"/>
        <end position="217"/>
    </location>
</feature>
<organism evidence="5 6">
    <name type="scientific">Alteromonas phage vB_AspP-H4/4</name>
    <dbReference type="NCBI Taxonomy" id="2928692"/>
    <lineage>
        <taxon>Viruses</taxon>
        <taxon>Duplodnaviria</taxon>
        <taxon>Heunggongvirae</taxon>
        <taxon>Uroviricota</taxon>
        <taxon>Caudoviricetes</taxon>
        <taxon>Autographivirales</taxon>
        <taxon>Foturvirus</taxon>
        <taxon>Foturvirus H44</taxon>
    </lineage>
</organism>
<name>A0A220YL57_9CAUD</name>
<dbReference type="InterPro" id="IPR000788">
    <property type="entry name" value="RNR_lg_C"/>
</dbReference>
<feature type="domain" description="Ribonucleotide reductase large subunit N-terminal" evidence="3">
    <location>
        <begin position="29"/>
        <end position="93"/>
    </location>
</feature>
<dbReference type="InterPro" id="IPR039718">
    <property type="entry name" value="Rrm1"/>
</dbReference>
<dbReference type="GO" id="GO:0004748">
    <property type="term" value="F:ribonucleoside-diphosphate reductase activity, thioredoxin disulfide as acceptor"/>
    <property type="evidence" value="ECO:0007669"/>
    <property type="project" value="UniProtKB-EC"/>
</dbReference>
<proteinExistence type="inferred from homology"/>
<keyword evidence="2" id="KW-0215">Deoxyribonucleotide synthesis</keyword>
<dbReference type="PANTHER" id="PTHR11573">
    <property type="entry name" value="RIBONUCLEOSIDE-DIPHOSPHATE REDUCTASE LARGE CHAIN"/>
    <property type="match status" value="1"/>
</dbReference>
<dbReference type="PRINTS" id="PR01183">
    <property type="entry name" value="RIBORDTASEM1"/>
</dbReference>
<dbReference type="InterPro" id="IPR013350">
    <property type="entry name" value="RNR_alpha"/>
</dbReference>
<dbReference type="Pfam" id="PF02867">
    <property type="entry name" value="Ribonuc_red_lgC"/>
    <property type="match status" value="3"/>
</dbReference>
<dbReference type="PANTHER" id="PTHR11573:SF6">
    <property type="entry name" value="RIBONUCLEOSIDE-DIPHOSPHATE REDUCTASE LARGE SUBUNIT"/>
    <property type="match status" value="1"/>
</dbReference>
<dbReference type="GO" id="GO:0009263">
    <property type="term" value="P:deoxyribonucleotide biosynthetic process"/>
    <property type="evidence" value="ECO:0007669"/>
    <property type="project" value="UniProtKB-KW"/>
</dbReference>
<evidence type="ECO:0000259" key="4">
    <source>
        <dbReference type="Pfam" id="PF02867"/>
    </source>
</evidence>
<dbReference type="NCBIfam" id="TIGR02510">
    <property type="entry name" value="NrdE-prime"/>
    <property type="match status" value="1"/>
</dbReference>
<keyword evidence="6" id="KW-1185">Reference proteome</keyword>
<dbReference type="SUPFAM" id="SSF51998">
    <property type="entry name" value="PFL-like glycyl radical enzymes"/>
    <property type="match status" value="1"/>
</dbReference>
<feature type="domain" description="Ribonucleotide reductase large subunit C-terminal" evidence="4">
    <location>
        <begin position="393"/>
        <end position="545"/>
    </location>
</feature>
<dbReference type="InterPro" id="IPR013509">
    <property type="entry name" value="RNR_lsu_N"/>
</dbReference>